<proteinExistence type="predicted"/>
<dbReference type="PROSITE" id="PS50082">
    <property type="entry name" value="WD_REPEATS_2"/>
    <property type="match status" value="2"/>
</dbReference>
<dbReference type="GO" id="GO:0000973">
    <property type="term" value="P:post-transcriptional tethering of RNA polymerase II gene DNA at nuclear periphery"/>
    <property type="evidence" value="ECO:0007669"/>
    <property type="project" value="TreeGrafter"/>
</dbReference>
<keyword evidence="2" id="KW-0175">Coiled coil</keyword>
<feature type="coiled-coil region" evidence="2">
    <location>
        <begin position="839"/>
        <end position="866"/>
    </location>
</feature>
<feature type="repeat" description="WD" evidence="1">
    <location>
        <begin position="804"/>
        <end position="836"/>
    </location>
</feature>
<accession>A0AAD5YAZ2</accession>
<dbReference type="SMART" id="SM00753">
    <property type="entry name" value="PAM"/>
    <property type="match status" value="1"/>
</dbReference>
<evidence type="ECO:0000256" key="3">
    <source>
        <dbReference type="SAM" id="MobiDB-lite"/>
    </source>
</evidence>
<dbReference type="InterPro" id="IPR001680">
    <property type="entry name" value="WD40_rpt"/>
</dbReference>
<evidence type="ECO:0000256" key="2">
    <source>
        <dbReference type="SAM" id="Coils"/>
    </source>
</evidence>
<dbReference type="GO" id="GO:0005829">
    <property type="term" value="C:cytosol"/>
    <property type="evidence" value="ECO:0007669"/>
    <property type="project" value="UniProtKB-ARBA"/>
</dbReference>
<dbReference type="Pfam" id="PF00400">
    <property type="entry name" value="WD40"/>
    <property type="match status" value="3"/>
</dbReference>
<dbReference type="GO" id="GO:0006368">
    <property type="term" value="P:transcription elongation by RNA polymerase II"/>
    <property type="evidence" value="ECO:0007669"/>
    <property type="project" value="TreeGrafter"/>
</dbReference>
<name>A0AAD5YAZ2_9FUNG</name>
<evidence type="ECO:0000256" key="1">
    <source>
        <dbReference type="PROSITE-ProRule" id="PRU00221"/>
    </source>
</evidence>
<evidence type="ECO:0000313" key="4">
    <source>
        <dbReference type="EMBL" id="KAJ3261749.1"/>
    </source>
</evidence>
<keyword evidence="1" id="KW-0853">WD repeat</keyword>
<dbReference type="Gene3D" id="1.10.10.10">
    <property type="entry name" value="Winged helix-like DNA-binding domain superfamily/Winged helix DNA-binding domain"/>
    <property type="match status" value="1"/>
</dbReference>
<dbReference type="GO" id="GO:0070390">
    <property type="term" value="C:transcription export complex 2"/>
    <property type="evidence" value="ECO:0007669"/>
    <property type="project" value="TreeGrafter"/>
</dbReference>
<feature type="region of interest" description="Disordered" evidence="3">
    <location>
        <begin position="928"/>
        <end position="950"/>
    </location>
</feature>
<dbReference type="EMBL" id="JADGKB010000004">
    <property type="protein sequence ID" value="KAJ3261749.1"/>
    <property type="molecule type" value="Genomic_DNA"/>
</dbReference>
<organism evidence="4 5">
    <name type="scientific">Boothiomyces macroporosus</name>
    <dbReference type="NCBI Taxonomy" id="261099"/>
    <lineage>
        <taxon>Eukaryota</taxon>
        <taxon>Fungi</taxon>
        <taxon>Fungi incertae sedis</taxon>
        <taxon>Chytridiomycota</taxon>
        <taxon>Chytridiomycota incertae sedis</taxon>
        <taxon>Chytridiomycetes</taxon>
        <taxon>Rhizophydiales</taxon>
        <taxon>Terramycetaceae</taxon>
        <taxon>Boothiomyces</taxon>
    </lineage>
</organism>
<dbReference type="Proteomes" id="UP001210925">
    <property type="component" value="Unassembled WGS sequence"/>
</dbReference>
<feature type="repeat" description="WD" evidence="1">
    <location>
        <begin position="662"/>
        <end position="696"/>
    </location>
</feature>
<dbReference type="PROSITE" id="PS50294">
    <property type="entry name" value="WD_REPEATS_REGION"/>
    <property type="match status" value="1"/>
</dbReference>
<reference evidence="4" key="1">
    <citation type="submission" date="2020-05" db="EMBL/GenBank/DDBJ databases">
        <title>Phylogenomic resolution of chytrid fungi.</title>
        <authorList>
            <person name="Stajich J.E."/>
            <person name="Amses K."/>
            <person name="Simmons R."/>
            <person name="Seto K."/>
            <person name="Myers J."/>
            <person name="Bonds A."/>
            <person name="Quandt C.A."/>
            <person name="Barry K."/>
            <person name="Liu P."/>
            <person name="Grigoriev I."/>
            <person name="Longcore J.E."/>
            <person name="James T.Y."/>
        </authorList>
    </citation>
    <scope>NUCLEOTIDE SEQUENCE</scope>
    <source>
        <strain evidence="4">PLAUS21</strain>
    </source>
</reference>
<dbReference type="SUPFAM" id="SSF50998">
    <property type="entry name" value="Quinoprotein alcohol dehydrogenase-like"/>
    <property type="match status" value="1"/>
</dbReference>
<gene>
    <name evidence="4" type="ORF">HK103_004700</name>
</gene>
<dbReference type="SMART" id="SM00320">
    <property type="entry name" value="WD40"/>
    <property type="match status" value="8"/>
</dbReference>
<sequence>MKSLIRGLVYWSVNADMLGNSADNRVKAQSELAKLRAVLLKDTDEMKANLLAVANASLKMYFGMKEMHQALKVVEQTDNYLPETIIVQKSDQVTFNYYVGRLYIYFHKFDKADKVLSLAMDNCLPSHYHNKQSILKYLVVARVVRGKLPSPQLLQKYQLHTYYIPLINALVKGDITHYQMELDLQRNYFMKNGFYMILKHRVTCLLYRSLIQRIFSCLQSISSTPTTNLPIDMFFQVILNLKIEELTFSDVESIFVSLIDQGFIKGYLSPDRKIIVFRKSGDTFPSPYNYSKEIKVLFSCSIDGNIIAWGSSGKILQKIQTGGPVYCLAYNFRRQQIMAGQNKKVRLFQLIGEDTHTTTDVLEKKSVSCSEHYDIVSCIVSCEGRFYSAGYDRKIVIYDVPHHGDLKLRVTNSIKEAHDASISCMIYGKDADNSWYYHFNIRLITGSIDRVVKLWSLDGNLMQRVDGFNDTITSICYVIPTQTLWVTANSPAPVVYDPRSGINVSDFVQTDDERFHLRGGSIGFRTMIFVPETNEVIAVSNRRSVVVWRYNSVAPLTVLPGHNSKEPILIFSGGDDGIIRKWERLQLITFMYSQESYVLPKEEFKDKEDVKAKEGEEGKKSKLLKHPTLKYLKQRKAVARKGMNDFPILPPITKHKAVRPGVVSMTYYEELDYLISGYEDSKIRIWGYNEETILYQDPRVSMDNDLIDPKNVQDEAVTSRVAGMTLKETLSEHKDSVTALVCVKRDNNHWLPAEGIPCIRVINNDGPVTALCVDSVNGCLVTGSQDKIIRVFDMEKKDEIVQKNMGHTDEIRSLIHIPSRNQYVSASWDNTVRIWNAYLKKGQRKMAKITMKFQAEEEEVRRTNQKQPMSYSELNPLIVPKLLSKPLFVKEFVLEKPPAKDEDIEENLEKSALEEELRQTLNDLDIALNSTEKQNRGGKRALKVNKKKVG</sequence>
<feature type="compositionally biased region" description="Basic residues" evidence="3">
    <location>
        <begin position="936"/>
        <end position="950"/>
    </location>
</feature>
<evidence type="ECO:0000313" key="5">
    <source>
        <dbReference type="Proteomes" id="UP001210925"/>
    </source>
</evidence>
<dbReference type="InterPro" id="IPR036388">
    <property type="entry name" value="WH-like_DNA-bd_sf"/>
</dbReference>
<protein>
    <submittedName>
        <fullName evidence="4">Uncharacterized protein</fullName>
    </submittedName>
</protein>
<dbReference type="Gene3D" id="2.130.10.10">
    <property type="entry name" value="YVTN repeat-like/Quinoprotein amine dehydrogenase"/>
    <property type="match status" value="2"/>
</dbReference>
<dbReference type="InterPro" id="IPR011047">
    <property type="entry name" value="Quinoprotein_ADH-like_sf"/>
</dbReference>
<dbReference type="GO" id="GO:0016973">
    <property type="term" value="P:poly(A)+ mRNA export from nucleus"/>
    <property type="evidence" value="ECO:0007669"/>
    <property type="project" value="TreeGrafter"/>
</dbReference>
<dbReference type="InterPro" id="IPR015943">
    <property type="entry name" value="WD40/YVTN_repeat-like_dom_sf"/>
</dbReference>
<dbReference type="InterPro" id="IPR045114">
    <property type="entry name" value="Csn12-like"/>
</dbReference>
<comment type="caution">
    <text evidence="4">The sequence shown here is derived from an EMBL/GenBank/DDBJ whole genome shotgun (WGS) entry which is preliminary data.</text>
</comment>
<dbReference type="GO" id="GO:0003723">
    <property type="term" value="F:RNA binding"/>
    <property type="evidence" value="ECO:0007669"/>
    <property type="project" value="InterPro"/>
</dbReference>
<dbReference type="AlphaFoldDB" id="A0AAD5YAZ2"/>
<dbReference type="PANTHER" id="PTHR12732:SF0">
    <property type="entry name" value="PCI DOMAIN-CONTAINING PROTEIN 2"/>
    <property type="match status" value="1"/>
</dbReference>
<keyword evidence="5" id="KW-1185">Reference proteome</keyword>
<dbReference type="PANTHER" id="PTHR12732">
    <property type="entry name" value="UNCHARACTERIZED PROTEASOME COMPONENT REGION PCI-CONTAINING"/>
    <property type="match status" value="1"/>
</dbReference>
<dbReference type="GO" id="GO:0003690">
    <property type="term" value="F:double-stranded DNA binding"/>
    <property type="evidence" value="ECO:0007669"/>
    <property type="project" value="InterPro"/>
</dbReference>